<organism evidence="2 3">
    <name type="scientific">Dibothriocephalus latus</name>
    <name type="common">Fish tapeworm</name>
    <name type="synonym">Diphyllobothrium latum</name>
    <dbReference type="NCBI Taxonomy" id="60516"/>
    <lineage>
        <taxon>Eukaryota</taxon>
        <taxon>Metazoa</taxon>
        <taxon>Spiralia</taxon>
        <taxon>Lophotrochozoa</taxon>
        <taxon>Platyhelminthes</taxon>
        <taxon>Cestoda</taxon>
        <taxon>Eucestoda</taxon>
        <taxon>Diphyllobothriidea</taxon>
        <taxon>Diphyllobothriidae</taxon>
        <taxon>Dibothriocephalus</taxon>
    </lineage>
</organism>
<evidence type="ECO:0000313" key="3">
    <source>
        <dbReference type="Proteomes" id="UP000281553"/>
    </source>
</evidence>
<evidence type="ECO:0000313" key="2">
    <source>
        <dbReference type="EMBL" id="VDN08883.1"/>
    </source>
</evidence>
<reference evidence="2 3" key="1">
    <citation type="submission" date="2018-11" db="EMBL/GenBank/DDBJ databases">
        <authorList>
            <consortium name="Pathogen Informatics"/>
        </authorList>
    </citation>
    <scope>NUCLEOTIDE SEQUENCE [LARGE SCALE GENOMIC DNA]</scope>
</reference>
<feature type="region of interest" description="Disordered" evidence="1">
    <location>
        <begin position="280"/>
        <end position="334"/>
    </location>
</feature>
<proteinExistence type="predicted"/>
<protein>
    <submittedName>
        <fullName evidence="2">Uncharacterized protein</fullName>
    </submittedName>
</protein>
<dbReference type="OrthoDB" id="6242940at2759"/>
<feature type="compositionally biased region" description="Basic and acidic residues" evidence="1">
    <location>
        <begin position="311"/>
        <end position="334"/>
    </location>
</feature>
<dbReference type="EMBL" id="UYRU01045976">
    <property type="protein sequence ID" value="VDN08883.1"/>
    <property type="molecule type" value="Genomic_DNA"/>
</dbReference>
<accession>A0A3P7LE58</accession>
<feature type="compositionally biased region" description="Polar residues" evidence="1">
    <location>
        <begin position="163"/>
        <end position="172"/>
    </location>
</feature>
<evidence type="ECO:0000256" key="1">
    <source>
        <dbReference type="SAM" id="MobiDB-lite"/>
    </source>
</evidence>
<feature type="region of interest" description="Disordered" evidence="1">
    <location>
        <begin position="157"/>
        <end position="182"/>
    </location>
</feature>
<name>A0A3P7LE58_DIBLA</name>
<feature type="region of interest" description="Disordered" evidence="1">
    <location>
        <begin position="1"/>
        <end position="33"/>
    </location>
</feature>
<sequence length="334" mass="38192">MFGTQYYDRRNGPKEYKPTNQWPTEVDPDDEVDYGFTKLPVRERRKLFMNDTEPPKIYQYGTLPRYPVNRRGSRLETQSEAGDWGPPIRRSLAPKIQTMPRPASNYGGQTTSHKTLELRNAQFSRQQSQQQPQQQSSLYSNQPVDAITQDYIRPTYAAPRQSRPISRSQIVSQPWPGDQQREQVITGTRVIPARKFSYSAAPRPRDTMSVGPEVMAPQQNKQSYAAPPVYIALSPRGRRPNSEAQFQQKSLTIYPSRTNTTQTRPYAQSVNDWTQPVRAAPVQNAAPMTPVVPQRNPRLQQSYNSPVARVPPRERQVVNRRAPPPDEDKGVSEF</sequence>
<feature type="region of interest" description="Disordered" evidence="1">
    <location>
        <begin position="122"/>
        <end position="141"/>
    </location>
</feature>
<dbReference type="Proteomes" id="UP000281553">
    <property type="component" value="Unassembled WGS sequence"/>
</dbReference>
<feature type="region of interest" description="Disordered" evidence="1">
    <location>
        <begin position="54"/>
        <end position="90"/>
    </location>
</feature>
<keyword evidence="3" id="KW-1185">Reference proteome</keyword>
<feature type="compositionally biased region" description="Basic and acidic residues" evidence="1">
    <location>
        <begin position="7"/>
        <end position="17"/>
    </location>
</feature>
<dbReference type="AlphaFoldDB" id="A0A3P7LE58"/>
<gene>
    <name evidence="2" type="ORF">DILT_LOCUS4714</name>
</gene>